<reference evidence="12" key="1">
    <citation type="journal article" date="2018" name="Front. Microbiol.">
        <title>Genome-Based Analysis Reveals the Taxonomy and Diversity of the Family Idiomarinaceae.</title>
        <authorList>
            <person name="Liu Y."/>
            <person name="Lai Q."/>
            <person name="Shao Z."/>
        </authorList>
    </citation>
    <scope>NUCLEOTIDE SEQUENCE [LARGE SCALE GENOMIC DNA]</scope>
    <source>
        <strain evidence="12">AIS</strain>
    </source>
</reference>
<dbReference type="Gene3D" id="3.30.470.10">
    <property type="match status" value="1"/>
</dbReference>
<name>A0A432WX84_9GAMM</name>
<comment type="subunit">
    <text evidence="3">Homodimer.</text>
</comment>
<dbReference type="InterPro" id="IPR001544">
    <property type="entry name" value="Aminotrans_IV"/>
</dbReference>
<dbReference type="NCBIfam" id="TIGR03461">
    <property type="entry name" value="pabC_Proteo"/>
    <property type="match status" value="1"/>
</dbReference>
<evidence type="ECO:0000256" key="8">
    <source>
        <dbReference type="ARBA" id="ARBA00035676"/>
    </source>
</evidence>
<dbReference type="InterPro" id="IPR043131">
    <property type="entry name" value="BCAT-like_N"/>
</dbReference>
<dbReference type="InterPro" id="IPR050571">
    <property type="entry name" value="Class-IV_PLP-Dep_Aminotrnsfr"/>
</dbReference>
<evidence type="ECO:0000256" key="7">
    <source>
        <dbReference type="ARBA" id="ARBA00035633"/>
    </source>
</evidence>
<comment type="similarity">
    <text evidence="2">Belongs to the class-IV pyridoxal-phosphate-dependent aminotransferase family.</text>
</comment>
<dbReference type="RefSeq" id="WP_126805616.1">
    <property type="nucleotide sequence ID" value="NZ_PIPP01000001.1"/>
</dbReference>
<evidence type="ECO:0000256" key="9">
    <source>
        <dbReference type="ARBA" id="ARBA00049529"/>
    </source>
</evidence>
<comment type="catalytic activity">
    <reaction evidence="9">
        <text>4-amino-4-deoxychorismate = 4-aminobenzoate + pyruvate + H(+)</text>
        <dbReference type="Rhea" id="RHEA:16201"/>
        <dbReference type="ChEBI" id="CHEBI:15361"/>
        <dbReference type="ChEBI" id="CHEBI:15378"/>
        <dbReference type="ChEBI" id="CHEBI:17836"/>
        <dbReference type="ChEBI" id="CHEBI:58406"/>
        <dbReference type="EC" id="4.1.3.38"/>
    </reaction>
</comment>
<dbReference type="Pfam" id="PF01063">
    <property type="entry name" value="Aminotran_4"/>
    <property type="match status" value="1"/>
</dbReference>
<comment type="cofactor">
    <cofactor evidence="1">
        <name>pyridoxal 5'-phosphate</name>
        <dbReference type="ChEBI" id="CHEBI:597326"/>
    </cofactor>
</comment>
<dbReference type="Proteomes" id="UP000286934">
    <property type="component" value="Unassembled WGS sequence"/>
</dbReference>
<evidence type="ECO:0000313" key="12">
    <source>
        <dbReference type="Proteomes" id="UP000286934"/>
    </source>
</evidence>
<dbReference type="GO" id="GO:0005829">
    <property type="term" value="C:cytosol"/>
    <property type="evidence" value="ECO:0007669"/>
    <property type="project" value="TreeGrafter"/>
</dbReference>
<evidence type="ECO:0000256" key="2">
    <source>
        <dbReference type="ARBA" id="ARBA00009320"/>
    </source>
</evidence>
<dbReference type="InterPro" id="IPR017824">
    <property type="entry name" value="Aminodeoxychorismate_lyase_IV"/>
</dbReference>
<dbReference type="GO" id="GO:0046656">
    <property type="term" value="P:folic acid biosynthetic process"/>
    <property type="evidence" value="ECO:0007669"/>
    <property type="project" value="UniProtKB-KW"/>
</dbReference>
<keyword evidence="12" id="KW-1185">Reference proteome</keyword>
<comment type="pathway">
    <text evidence="7">Cofactor biosynthesis; tetrahydrofolate biosynthesis; 4-aminobenzoate from chorismate: step 2/2.</text>
</comment>
<organism evidence="11 12">
    <name type="scientific">Aliidiomarina shirensis</name>
    <dbReference type="NCBI Taxonomy" id="1048642"/>
    <lineage>
        <taxon>Bacteria</taxon>
        <taxon>Pseudomonadati</taxon>
        <taxon>Pseudomonadota</taxon>
        <taxon>Gammaproteobacteria</taxon>
        <taxon>Alteromonadales</taxon>
        <taxon>Idiomarinaceae</taxon>
        <taxon>Aliidiomarina</taxon>
    </lineage>
</organism>
<proteinExistence type="inferred from homology"/>
<dbReference type="PANTHER" id="PTHR42743">
    <property type="entry name" value="AMINO-ACID AMINOTRANSFERASE"/>
    <property type="match status" value="1"/>
</dbReference>
<evidence type="ECO:0000256" key="3">
    <source>
        <dbReference type="ARBA" id="ARBA00011738"/>
    </source>
</evidence>
<evidence type="ECO:0000256" key="4">
    <source>
        <dbReference type="ARBA" id="ARBA00022898"/>
    </source>
</evidence>
<keyword evidence="6 11" id="KW-0456">Lyase</keyword>
<evidence type="ECO:0000256" key="5">
    <source>
        <dbReference type="ARBA" id="ARBA00022909"/>
    </source>
</evidence>
<sequence length="270" mass="30024">MPTLINGEECDQVSVADRGLNYGDGCFTTIAVVAGELQLWQRHWQRLENTCAKLSIPLADEAVFLAEAKRLIERNENTAAVIKIVITRGSGGRGYAPAKESNSQRIVTISEMPAHYARWREDGIRLANASLRLAIQPELAGLKTLNRLEQVLLKLELEKLREVMHPAPDDLIVCDARGFLCEATMGNLFWREGKHWHTPELTEAGIAGVVRAELLALNPHVRVGHYLPEKLAQADEIFICNSLLGLVPVSNMNGIELAVRVYSKAWQTEL</sequence>
<dbReference type="EMBL" id="PIPP01000001">
    <property type="protein sequence ID" value="RUO38392.1"/>
    <property type="molecule type" value="Genomic_DNA"/>
</dbReference>
<comment type="caution">
    <text evidence="11">The sequence shown here is derived from an EMBL/GenBank/DDBJ whole genome shotgun (WGS) entry which is preliminary data.</text>
</comment>
<dbReference type="GO" id="GO:0030170">
    <property type="term" value="F:pyridoxal phosphate binding"/>
    <property type="evidence" value="ECO:0007669"/>
    <property type="project" value="InterPro"/>
</dbReference>
<dbReference type="GO" id="GO:0008696">
    <property type="term" value="F:4-amino-4-deoxychorismate lyase activity"/>
    <property type="evidence" value="ECO:0007669"/>
    <property type="project" value="UniProtKB-UniRule"/>
</dbReference>
<gene>
    <name evidence="11" type="primary">pabC</name>
    <name evidence="11" type="ORF">CWE13_01755</name>
</gene>
<protein>
    <recommendedName>
        <fullName evidence="8 10">Aminodeoxychorismate lyase</fullName>
        <ecNumber evidence="8 10">4.1.3.38</ecNumber>
    </recommendedName>
</protein>
<accession>A0A432WX84</accession>
<dbReference type="SUPFAM" id="SSF56752">
    <property type="entry name" value="D-aminoacid aminotransferase-like PLP-dependent enzymes"/>
    <property type="match status" value="1"/>
</dbReference>
<keyword evidence="4" id="KW-0663">Pyridoxal phosphate</keyword>
<dbReference type="InterPro" id="IPR043132">
    <property type="entry name" value="BCAT-like_C"/>
</dbReference>
<dbReference type="AlphaFoldDB" id="A0A432WX84"/>
<keyword evidence="5" id="KW-0289">Folate biosynthesis</keyword>
<evidence type="ECO:0000313" key="11">
    <source>
        <dbReference type="EMBL" id="RUO38392.1"/>
    </source>
</evidence>
<dbReference type="Gene3D" id="3.20.10.10">
    <property type="entry name" value="D-amino Acid Aminotransferase, subunit A, domain 2"/>
    <property type="match status" value="1"/>
</dbReference>
<evidence type="ECO:0000256" key="6">
    <source>
        <dbReference type="ARBA" id="ARBA00023239"/>
    </source>
</evidence>
<dbReference type="PANTHER" id="PTHR42743:SF2">
    <property type="entry name" value="AMINODEOXYCHORISMATE LYASE"/>
    <property type="match status" value="1"/>
</dbReference>
<evidence type="ECO:0000256" key="10">
    <source>
        <dbReference type="NCBIfam" id="TIGR03461"/>
    </source>
</evidence>
<dbReference type="NCBIfam" id="NF004761">
    <property type="entry name" value="PRK06092.1"/>
    <property type="match status" value="1"/>
</dbReference>
<evidence type="ECO:0000256" key="1">
    <source>
        <dbReference type="ARBA" id="ARBA00001933"/>
    </source>
</evidence>
<dbReference type="InterPro" id="IPR036038">
    <property type="entry name" value="Aminotransferase-like"/>
</dbReference>
<dbReference type="EC" id="4.1.3.38" evidence="8 10"/>
<dbReference type="OrthoDB" id="9805628at2"/>
<dbReference type="GO" id="GO:0008153">
    <property type="term" value="P:4-aminobenzoate biosynthetic process"/>
    <property type="evidence" value="ECO:0007669"/>
    <property type="project" value="UniProtKB-UniRule"/>
</dbReference>